<name>A0ABW9RPI9_9BACT</name>
<sequence length="401" mass="46138">MSTENQISKSKNALLVLPSANGENEEIKYLKDNFCGEVFENPADVQLSNYLRVYACGDLEKLEDQGISIDVIEELSSNYENLGNIRVIKLGQVPVVIHDAGVYFRDMFDDYDYFNLIQSEHVFQELTESTKQSKALRKGIYLSPVSKEATNEGEVLHYRLLRCSSNLTGPTDNFRKADHNIVDTLNDAVRHVFDKETQFNHVLAQVYENQKSENGKEAKAKIKAHSDKTKDMPLEGLIAFCTFYDQSQFGYLQPSQTDRYDWCYKKASGLTRLLFKLKNNVQDTSLVKEFSVTLYPNSVFLIPLSTNRLYTHEIRPSTLNVDMIPVRMGYVARCSNLEAVYKNDEVFIKENGELLKLEPMTEETMGDLRNSYYKENISEEMVEYGKIRFSMNSGDYKRPIY</sequence>
<dbReference type="EMBL" id="SMLW01000560">
    <property type="protein sequence ID" value="MTI26057.1"/>
    <property type="molecule type" value="Genomic_DNA"/>
</dbReference>
<dbReference type="Proteomes" id="UP000798808">
    <property type="component" value="Unassembled WGS sequence"/>
</dbReference>
<accession>A0ABW9RPI9</accession>
<proteinExistence type="predicted"/>
<dbReference type="RefSeq" id="WP_155172835.1">
    <property type="nucleotide sequence ID" value="NZ_BAAAFL010000012.1"/>
</dbReference>
<protein>
    <recommendedName>
        <fullName evidence="3">Fe2OG dioxygenase domain-containing protein</fullName>
    </recommendedName>
</protein>
<evidence type="ECO:0000313" key="2">
    <source>
        <dbReference type="Proteomes" id="UP000798808"/>
    </source>
</evidence>
<organism evidence="1 2">
    <name type="scientific">Fulvivirga kasyanovii</name>
    <dbReference type="NCBI Taxonomy" id="396812"/>
    <lineage>
        <taxon>Bacteria</taxon>
        <taxon>Pseudomonadati</taxon>
        <taxon>Bacteroidota</taxon>
        <taxon>Cytophagia</taxon>
        <taxon>Cytophagales</taxon>
        <taxon>Fulvivirgaceae</taxon>
        <taxon>Fulvivirga</taxon>
    </lineage>
</organism>
<reference evidence="1 2" key="1">
    <citation type="submission" date="2019-02" db="EMBL/GenBank/DDBJ databases">
        <authorList>
            <person name="Goldberg S.R."/>
            <person name="Haltli B.A."/>
            <person name="Correa H."/>
            <person name="Russell K.G."/>
        </authorList>
    </citation>
    <scope>NUCLEOTIDE SEQUENCE [LARGE SCALE GENOMIC DNA]</scope>
    <source>
        <strain evidence="1 2">JCM 16186</strain>
    </source>
</reference>
<dbReference type="InterPro" id="IPR037151">
    <property type="entry name" value="AlkB-like_sf"/>
</dbReference>
<comment type="caution">
    <text evidence="1">The sequence shown here is derived from an EMBL/GenBank/DDBJ whole genome shotgun (WGS) entry which is preliminary data.</text>
</comment>
<evidence type="ECO:0000313" key="1">
    <source>
        <dbReference type="EMBL" id="MTI26057.1"/>
    </source>
</evidence>
<gene>
    <name evidence="1" type="ORF">E1163_13955</name>
</gene>
<dbReference type="SUPFAM" id="SSF51197">
    <property type="entry name" value="Clavaminate synthase-like"/>
    <property type="match status" value="1"/>
</dbReference>
<dbReference type="Gene3D" id="2.60.120.590">
    <property type="entry name" value="Alpha-ketoglutarate-dependent dioxygenase AlkB-like"/>
    <property type="match status" value="1"/>
</dbReference>
<keyword evidence="2" id="KW-1185">Reference proteome</keyword>
<evidence type="ECO:0008006" key="3">
    <source>
        <dbReference type="Google" id="ProtNLM"/>
    </source>
</evidence>